<dbReference type="OMA" id="FRIKKRW"/>
<reference evidence="2" key="1">
    <citation type="submission" date="2021-01" db="UniProtKB">
        <authorList>
            <consortium name="EnsemblPlants"/>
        </authorList>
    </citation>
    <scope>IDENTIFICATION</scope>
</reference>
<dbReference type="GO" id="GO:0009707">
    <property type="term" value="C:chloroplast outer membrane"/>
    <property type="evidence" value="ECO:0007669"/>
    <property type="project" value="EnsemblPlants"/>
</dbReference>
<organism evidence="2 3">
    <name type="scientific">Kalanchoe fedtschenkoi</name>
    <name type="common">Lavender scallops</name>
    <name type="synonym">South American air plant</name>
    <dbReference type="NCBI Taxonomy" id="63787"/>
    <lineage>
        <taxon>Eukaryota</taxon>
        <taxon>Viridiplantae</taxon>
        <taxon>Streptophyta</taxon>
        <taxon>Embryophyta</taxon>
        <taxon>Tracheophyta</taxon>
        <taxon>Spermatophyta</taxon>
        <taxon>Magnoliopsida</taxon>
        <taxon>eudicotyledons</taxon>
        <taxon>Gunneridae</taxon>
        <taxon>Pentapetalae</taxon>
        <taxon>Saxifragales</taxon>
        <taxon>Crassulaceae</taxon>
        <taxon>Kalanchoe</taxon>
    </lineage>
</organism>
<keyword evidence="3" id="KW-1185">Reference proteome</keyword>
<evidence type="ECO:0000256" key="1">
    <source>
        <dbReference type="SAM" id="MobiDB-lite"/>
    </source>
</evidence>
<dbReference type="AlphaFoldDB" id="A0A7N0ZUB3"/>
<evidence type="ECO:0000313" key="2">
    <source>
        <dbReference type="EnsemblPlants" id="Kaladp0035s0088.1.v1.1"/>
    </source>
</evidence>
<dbReference type="Gramene" id="Kaladp0035s0088.1.v1.1">
    <property type="protein sequence ID" value="Kaladp0035s0088.1.v1.1"/>
    <property type="gene ID" value="Kaladp0035s0088.v1.1"/>
</dbReference>
<protein>
    <recommendedName>
        <fullName evidence="4">Outer envelope pore protein 37, chloroplastic</fullName>
    </recommendedName>
</protein>
<evidence type="ECO:0008006" key="4">
    <source>
        <dbReference type="Google" id="ProtNLM"/>
    </source>
</evidence>
<dbReference type="InterPro" id="IPR038951">
    <property type="entry name" value="OEP37-like"/>
</dbReference>
<proteinExistence type="predicted"/>
<dbReference type="Proteomes" id="UP000594263">
    <property type="component" value="Unplaced"/>
</dbReference>
<dbReference type="GO" id="GO:0009706">
    <property type="term" value="C:chloroplast inner membrane"/>
    <property type="evidence" value="ECO:0007669"/>
    <property type="project" value="EnsemblPlants"/>
</dbReference>
<feature type="region of interest" description="Disordered" evidence="1">
    <location>
        <begin position="1"/>
        <end position="43"/>
    </location>
</feature>
<dbReference type="EnsemblPlants" id="Kaladp0035s0088.1.v1.1">
    <property type="protein sequence ID" value="Kaladp0035s0088.1.v1.1"/>
    <property type="gene ID" value="Kaladp0035s0088.v1.1"/>
</dbReference>
<sequence>MADGAESTPPNPNHMVPPSSSAELPSPVLQAQPPPPSTISFPRPSIRITNEYDSEGPVFLNKVSCKLFDGLAKLRLSFQNNRLGEVAAPRIGFISKYLTVLYDVEEQDAVVKGSVDLGSRLHLRADHYVKAHEGEVTLTSDLPYPGYKFELSTSIPSGGWPKATFKFPFGEFSLDEKDNEEVKRPLSINGIVKTPLLNGLCIAMFENENLKLRYSYKDEDMSFSPSISLPSNALSFAFKRRFSPSDKMSYFYNLDSNHWSAVYKHSRDADYTFKAGYDSEVKLGWASLWLGDESNKAKSAPMKMKAQLMVQVPQDNIRSPIFMFRVKKRWDV</sequence>
<evidence type="ECO:0000313" key="3">
    <source>
        <dbReference type="Proteomes" id="UP000594263"/>
    </source>
</evidence>
<dbReference type="GO" id="GO:0005216">
    <property type="term" value="F:monoatomic ion channel activity"/>
    <property type="evidence" value="ECO:0007669"/>
    <property type="project" value="EnsemblPlants"/>
</dbReference>
<dbReference type="GO" id="GO:0006812">
    <property type="term" value="P:monoatomic cation transport"/>
    <property type="evidence" value="ECO:0007669"/>
    <property type="project" value="EnsemblPlants"/>
</dbReference>
<dbReference type="PANTHER" id="PTHR35484">
    <property type="entry name" value="OUTER ENVELOPE PORE PROTEIN 37, CHLOROPLASTIC"/>
    <property type="match status" value="1"/>
</dbReference>
<dbReference type="PANTHER" id="PTHR35484:SF2">
    <property type="entry name" value="OUTER ENVELOPE PORE PROTEIN 37, CHLOROPLASTIC"/>
    <property type="match status" value="1"/>
</dbReference>
<name>A0A7N0ZUB3_KALFE</name>
<accession>A0A7N0ZUB3</accession>